<evidence type="ECO:0000256" key="2">
    <source>
        <dbReference type="SAM" id="Phobius"/>
    </source>
</evidence>
<dbReference type="AlphaFoldDB" id="A0A8S1H6C9"/>
<dbReference type="OrthoDB" id="5826067at2759"/>
<dbReference type="Proteomes" id="UP000835052">
    <property type="component" value="Unassembled WGS sequence"/>
</dbReference>
<proteinExistence type="predicted"/>
<evidence type="ECO:0000313" key="3">
    <source>
        <dbReference type="EMBL" id="CAD6190975.1"/>
    </source>
</evidence>
<organism evidence="3 4">
    <name type="scientific">Caenorhabditis auriculariae</name>
    <dbReference type="NCBI Taxonomy" id="2777116"/>
    <lineage>
        <taxon>Eukaryota</taxon>
        <taxon>Metazoa</taxon>
        <taxon>Ecdysozoa</taxon>
        <taxon>Nematoda</taxon>
        <taxon>Chromadorea</taxon>
        <taxon>Rhabditida</taxon>
        <taxon>Rhabditina</taxon>
        <taxon>Rhabditomorpha</taxon>
        <taxon>Rhabditoidea</taxon>
        <taxon>Rhabditidae</taxon>
        <taxon>Peloderinae</taxon>
        <taxon>Caenorhabditis</taxon>
    </lineage>
</organism>
<evidence type="ECO:0000313" key="4">
    <source>
        <dbReference type="Proteomes" id="UP000835052"/>
    </source>
</evidence>
<evidence type="ECO:0000256" key="1">
    <source>
        <dbReference type="SAM" id="MobiDB-lite"/>
    </source>
</evidence>
<keyword evidence="4" id="KW-1185">Reference proteome</keyword>
<protein>
    <recommendedName>
        <fullName evidence="5">OCIA domain-containing protein</fullName>
    </recommendedName>
</protein>
<dbReference type="EMBL" id="CAJGYM010000018">
    <property type="protein sequence ID" value="CAD6190975.1"/>
    <property type="molecule type" value="Genomic_DNA"/>
</dbReference>
<feature type="region of interest" description="Disordered" evidence="1">
    <location>
        <begin position="197"/>
        <end position="236"/>
    </location>
</feature>
<keyword evidence="2" id="KW-1133">Transmembrane helix</keyword>
<keyword evidence="2" id="KW-0472">Membrane</keyword>
<reference evidence="3" key="1">
    <citation type="submission" date="2020-10" db="EMBL/GenBank/DDBJ databases">
        <authorList>
            <person name="Kikuchi T."/>
        </authorList>
    </citation>
    <scope>NUCLEOTIDE SEQUENCE</scope>
    <source>
        <strain evidence="3">NKZ352</strain>
    </source>
</reference>
<gene>
    <name evidence="3" type="ORF">CAUJ_LOCUS6894</name>
</gene>
<sequence length="236" mass="26140">MADISSPSSSNSRLQLNNEQLQYLFNKMSSDEQKELTDIMKNCTTEMATTRGLPATALVLGSLYFARTRLPPQYQFGPKGWPFYVIMGIGSMTVANLFSMGTCRDRVQPKVAELWEKYKLSKSRVNYDDLRRQNRQTAENANTTHIPTSRVYDPYSTPIPEVAEVRGPAQLSHEAPVMKDSYAAAFASNPYSFDMTGGAPADSGKYGGSSGYSYPNDGEAYMSGTPSGHNRDRSYS</sequence>
<comment type="caution">
    <text evidence="3">The sequence shown here is derived from an EMBL/GenBank/DDBJ whole genome shotgun (WGS) entry which is preliminary data.</text>
</comment>
<name>A0A8S1H6C9_9PELO</name>
<feature type="transmembrane region" description="Helical" evidence="2">
    <location>
        <begin position="81"/>
        <end position="100"/>
    </location>
</feature>
<accession>A0A8S1H6C9</accession>
<keyword evidence="2" id="KW-0812">Transmembrane</keyword>
<evidence type="ECO:0008006" key="5">
    <source>
        <dbReference type="Google" id="ProtNLM"/>
    </source>
</evidence>